<protein>
    <submittedName>
        <fullName evidence="7">6015_t:CDS:1</fullName>
    </submittedName>
</protein>
<keyword evidence="8" id="KW-1185">Reference proteome</keyword>
<accession>A0A9N8Z567</accession>
<evidence type="ECO:0000313" key="7">
    <source>
        <dbReference type="EMBL" id="CAG8469707.1"/>
    </source>
</evidence>
<gene>
    <name evidence="7" type="ORF">POCULU_LOCUS978</name>
</gene>
<feature type="compositionally biased region" description="Low complexity" evidence="5">
    <location>
        <begin position="631"/>
        <end position="643"/>
    </location>
</feature>
<feature type="region of interest" description="Disordered" evidence="5">
    <location>
        <begin position="383"/>
        <end position="417"/>
    </location>
</feature>
<dbReference type="EMBL" id="CAJVPJ010000062">
    <property type="protein sequence ID" value="CAG8469707.1"/>
    <property type="molecule type" value="Genomic_DNA"/>
</dbReference>
<feature type="compositionally biased region" description="Polar residues" evidence="5">
    <location>
        <begin position="518"/>
        <end position="529"/>
    </location>
</feature>
<evidence type="ECO:0000256" key="3">
    <source>
        <dbReference type="ARBA" id="ARBA00022989"/>
    </source>
</evidence>
<feature type="compositionally biased region" description="Basic and acidic residues" evidence="5">
    <location>
        <begin position="288"/>
        <end position="303"/>
    </location>
</feature>
<feature type="region of interest" description="Disordered" evidence="5">
    <location>
        <begin position="288"/>
        <end position="355"/>
    </location>
</feature>
<dbReference type="PANTHER" id="PTHR23423">
    <property type="entry name" value="ORGANIC SOLUTE TRANSPORTER-RELATED"/>
    <property type="match status" value="1"/>
</dbReference>
<comment type="caution">
    <text evidence="7">The sequence shown here is derived from an EMBL/GenBank/DDBJ whole genome shotgun (WGS) entry which is preliminary data.</text>
</comment>
<keyword evidence="2 6" id="KW-0812">Transmembrane</keyword>
<keyword evidence="4 6" id="KW-0472">Membrane</keyword>
<feature type="region of interest" description="Disordered" evidence="5">
    <location>
        <begin position="582"/>
        <end position="603"/>
    </location>
</feature>
<proteinExistence type="predicted"/>
<feature type="transmembrane region" description="Helical" evidence="6">
    <location>
        <begin position="80"/>
        <end position="103"/>
    </location>
</feature>
<evidence type="ECO:0000256" key="6">
    <source>
        <dbReference type="SAM" id="Phobius"/>
    </source>
</evidence>
<evidence type="ECO:0000256" key="4">
    <source>
        <dbReference type="ARBA" id="ARBA00023136"/>
    </source>
</evidence>
<dbReference type="GO" id="GO:0016020">
    <property type="term" value="C:membrane"/>
    <property type="evidence" value="ECO:0007669"/>
    <property type="project" value="UniProtKB-SubCell"/>
</dbReference>
<keyword evidence="3 6" id="KW-1133">Transmembrane helix</keyword>
<evidence type="ECO:0000256" key="2">
    <source>
        <dbReference type="ARBA" id="ARBA00022692"/>
    </source>
</evidence>
<dbReference type="Proteomes" id="UP000789572">
    <property type="component" value="Unassembled WGS sequence"/>
</dbReference>
<feature type="transmembrane region" description="Helical" evidence="6">
    <location>
        <begin position="123"/>
        <end position="147"/>
    </location>
</feature>
<dbReference type="AlphaFoldDB" id="A0A9N8Z567"/>
<feature type="region of interest" description="Disordered" evidence="5">
    <location>
        <begin position="487"/>
        <end position="529"/>
    </location>
</feature>
<evidence type="ECO:0000313" key="8">
    <source>
        <dbReference type="Proteomes" id="UP000789572"/>
    </source>
</evidence>
<reference evidence="7" key="1">
    <citation type="submission" date="2021-06" db="EMBL/GenBank/DDBJ databases">
        <authorList>
            <person name="Kallberg Y."/>
            <person name="Tangrot J."/>
            <person name="Rosling A."/>
        </authorList>
    </citation>
    <scope>NUCLEOTIDE SEQUENCE</scope>
    <source>
        <strain evidence="7">IA702</strain>
    </source>
</reference>
<feature type="transmembrane region" description="Helical" evidence="6">
    <location>
        <begin position="184"/>
        <end position="204"/>
    </location>
</feature>
<feature type="compositionally biased region" description="Low complexity" evidence="5">
    <location>
        <begin position="487"/>
        <end position="512"/>
    </location>
</feature>
<evidence type="ECO:0000256" key="5">
    <source>
        <dbReference type="SAM" id="MobiDB-lite"/>
    </source>
</evidence>
<organism evidence="7 8">
    <name type="scientific">Paraglomus occultum</name>
    <dbReference type="NCBI Taxonomy" id="144539"/>
    <lineage>
        <taxon>Eukaryota</taxon>
        <taxon>Fungi</taxon>
        <taxon>Fungi incertae sedis</taxon>
        <taxon>Mucoromycota</taxon>
        <taxon>Glomeromycotina</taxon>
        <taxon>Glomeromycetes</taxon>
        <taxon>Paraglomerales</taxon>
        <taxon>Paraglomeraceae</taxon>
        <taxon>Paraglomus</taxon>
    </lineage>
</organism>
<feature type="transmembrane region" description="Helical" evidence="6">
    <location>
        <begin position="20"/>
        <end position="45"/>
    </location>
</feature>
<evidence type="ECO:0000256" key="1">
    <source>
        <dbReference type="ARBA" id="ARBA00004141"/>
    </source>
</evidence>
<feature type="region of interest" description="Disordered" evidence="5">
    <location>
        <begin position="624"/>
        <end position="645"/>
    </location>
</feature>
<sequence>MAPLYSLISWLSYRFYTESTYYITIRDCYEAFVLASFFILLLRYLGDSPEEQRRQLLNTKKRSLMMPLCFLRYNPTKQHWLFWIKWGILQYVIVKPIVTVVAVVLQYHDVLCEESFSPAFGNFWIQVVNFISVSVAMYYLITFYVTIRELIKKEKPFLKFLAVKLVTCSNLGRRMERVGGHTRSLQTVAALVVTGNCYLFLLLASDSFKYTHIFGNNQRNSILPYRSPKPTSAWSAFWDSLNPIDFIREVVGLFKYAWNWMRGSSTTKGNRLLDLEFALGKKRVVAHAAEHDLPDKDDGKDDDNGGGQGGGIMMQSGLQSETYELSDRSLGERPSGTTEITQSVPPKSSKVRVTSATNLISSRPISTSSSTHSVSFWEKVFPKRSSQDAPNYPTDASLEMGETNASRITARRDESEESNELLESAAFKTAVAKLSQLEKVEINAGQEPKGVTRDMYERPLNTDRGLNRIGDDKSFDANNVIVGNSLNPPTLPTSIPTSSFSSPASSSSLSQSKHVHNNPVSSQGFGNMTPVGVNQNIDVNSRIGNGYGYGYTGEHGSTYVNGYNGSLVSNYDYHVDPSRGVNSMGLSASSHPPPTSQLSPAPEQSVSYNLSQNVTTVRSNETGMSRDYTINSSSFGNSRAASSDTDDTEYFHSAISSQSPNISMKSQNKDTFGIHNKDTGGRDIRVEYITYG</sequence>
<dbReference type="InterPro" id="IPR005178">
    <property type="entry name" value="Ostalpha/TMEM184C"/>
</dbReference>
<feature type="compositionally biased region" description="Polar residues" evidence="5">
    <location>
        <begin position="335"/>
        <end position="355"/>
    </location>
</feature>
<dbReference type="OrthoDB" id="5348404at2759"/>
<comment type="subcellular location">
    <subcellularLocation>
        <location evidence="1">Membrane</location>
        <topology evidence="1">Multi-pass membrane protein</topology>
    </subcellularLocation>
</comment>
<name>A0A9N8Z567_9GLOM</name>
<dbReference type="Pfam" id="PF03619">
    <property type="entry name" value="Solute_trans_a"/>
    <property type="match status" value="1"/>
</dbReference>
<dbReference type="SMART" id="SM01417">
    <property type="entry name" value="Solute_trans_a"/>
    <property type="match status" value="1"/>
</dbReference>